<protein>
    <submittedName>
        <fullName evidence="2">Uncharacterized protein</fullName>
    </submittedName>
</protein>
<name>J3L2K5_ORYBR</name>
<organism evidence="2">
    <name type="scientific">Oryza brachyantha</name>
    <name type="common">malo sina</name>
    <dbReference type="NCBI Taxonomy" id="4533"/>
    <lineage>
        <taxon>Eukaryota</taxon>
        <taxon>Viridiplantae</taxon>
        <taxon>Streptophyta</taxon>
        <taxon>Embryophyta</taxon>
        <taxon>Tracheophyta</taxon>
        <taxon>Spermatophyta</taxon>
        <taxon>Magnoliopsida</taxon>
        <taxon>Liliopsida</taxon>
        <taxon>Poales</taxon>
        <taxon>Poaceae</taxon>
        <taxon>BOP clade</taxon>
        <taxon>Oryzoideae</taxon>
        <taxon>Oryzeae</taxon>
        <taxon>Oryzinae</taxon>
        <taxon>Oryza</taxon>
    </lineage>
</organism>
<evidence type="ECO:0000256" key="1">
    <source>
        <dbReference type="SAM" id="MobiDB-lite"/>
    </source>
</evidence>
<dbReference type="EnsemblPlants" id="OB01G34610.1">
    <property type="protein sequence ID" value="OB01G34610.1"/>
    <property type="gene ID" value="OB01G34610"/>
</dbReference>
<dbReference type="Proteomes" id="UP000006038">
    <property type="component" value="Chromosome 1"/>
</dbReference>
<evidence type="ECO:0000313" key="3">
    <source>
        <dbReference type="Proteomes" id="UP000006038"/>
    </source>
</evidence>
<evidence type="ECO:0000313" key="2">
    <source>
        <dbReference type="EnsemblPlants" id="OB01G34610.1"/>
    </source>
</evidence>
<dbReference type="STRING" id="4533.J3L2K5"/>
<dbReference type="HOGENOM" id="CLU_1236690_0_0_1"/>
<feature type="region of interest" description="Disordered" evidence="1">
    <location>
        <begin position="94"/>
        <end position="132"/>
    </location>
</feature>
<dbReference type="AlphaFoldDB" id="J3L2K5"/>
<sequence>MAGLAEVRATHPLRREGAQVDRVRHREAVVVAQPLGVLVHADADEAVPGVGEEAAEGGRDEVGVEELEDEAAAVDAELEQRDGVLVGAEAGAPLDVEPHHEPGPVRGADIPEPPVHGGAGGRHGGGDHVAAEGHLGDVRVGGHGIAAAAASAETTRVKRDFGGEGDADRTEGMRRRSYIFGSLSKSSPPYNLEVSKPKGIFAQIFQCGNRDILSSVSKTMEDNW</sequence>
<reference evidence="2" key="2">
    <citation type="submission" date="2013-04" db="UniProtKB">
        <authorList>
            <consortium name="EnsemblPlants"/>
        </authorList>
    </citation>
    <scope>IDENTIFICATION</scope>
</reference>
<reference evidence="2" key="1">
    <citation type="journal article" date="2013" name="Nat. Commun.">
        <title>Whole-genome sequencing of Oryza brachyantha reveals mechanisms underlying Oryza genome evolution.</title>
        <authorList>
            <person name="Chen J."/>
            <person name="Huang Q."/>
            <person name="Gao D."/>
            <person name="Wang J."/>
            <person name="Lang Y."/>
            <person name="Liu T."/>
            <person name="Li B."/>
            <person name="Bai Z."/>
            <person name="Luis Goicoechea J."/>
            <person name="Liang C."/>
            <person name="Chen C."/>
            <person name="Zhang W."/>
            <person name="Sun S."/>
            <person name="Liao Y."/>
            <person name="Zhang X."/>
            <person name="Yang L."/>
            <person name="Song C."/>
            <person name="Wang M."/>
            <person name="Shi J."/>
            <person name="Liu G."/>
            <person name="Liu J."/>
            <person name="Zhou H."/>
            <person name="Zhou W."/>
            <person name="Yu Q."/>
            <person name="An N."/>
            <person name="Chen Y."/>
            <person name="Cai Q."/>
            <person name="Wang B."/>
            <person name="Liu B."/>
            <person name="Min J."/>
            <person name="Huang Y."/>
            <person name="Wu H."/>
            <person name="Li Z."/>
            <person name="Zhang Y."/>
            <person name="Yin Y."/>
            <person name="Song W."/>
            <person name="Jiang J."/>
            <person name="Jackson S.A."/>
            <person name="Wing R.A."/>
            <person name="Wang J."/>
            <person name="Chen M."/>
        </authorList>
    </citation>
    <scope>NUCLEOTIDE SEQUENCE [LARGE SCALE GENOMIC DNA]</scope>
    <source>
        <strain evidence="2">cv. IRGC 101232</strain>
    </source>
</reference>
<dbReference type="Gramene" id="OB01G34610.1">
    <property type="protein sequence ID" value="OB01G34610.1"/>
    <property type="gene ID" value="OB01G34610"/>
</dbReference>
<proteinExistence type="predicted"/>
<keyword evidence="3" id="KW-1185">Reference proteome</keyword>
<accession>J3L2K5</accession>